<proteinExistence type="predicted"/>
<dbReference type="AlphaFoldDB" id="A0A1H0IWD4"/>
<dbReference type="Proteomes" id="UP000199134">
    <property type="component" value="Unassembled WGS sequence"/>
</dbReference>
<evidence type="ECO:0000256" key="1">
    <source>
        <dbReference type="SAM" id="MobiDB-lite"/>
    </source>
</evidence>
<feature type="compositionally biased region" description="Basic and acidic residues" evidence="1">
    <location>
        <begin position="107"/>
        <end position="119"/>
    </location>
</feature>
<reference evidence="3" key="1">
    <citation type="submission" date="2016-10" db="EMBL/GenBank/DDBJ databases">
        <authorList>
            <person name="de Groot N.N."/>
        </authorList>
    </citation>
    <scope>NUCLEOTIDE SEQUENCE [LARGE SCALE GENOMIC DNA]</scope>
    <source>
        <strain evidence="3">BP1-145</strain>
    </source>
</reference>
<protein>
    <submittedName>
        <fullName evidence="2">Uncharacterized protein</fullName>
    </submittedName>
</protein>
<gene>
    <name evidence="2" type="ORF">SAMN04487900_11710</name>
</gene>
<organism evidence="2 3">
    <name type="scientific">Prevotella communis</name>
    <dbReference type="NCBI Taxonomy" id="2913614"/>
    <lineage>
        <taxon>Bacteria</taxon>
        <taxon>Pseudomonadati</taxon>
        <taxon>Bacteroidota</taxon>
        <taxon>Bacteroidia</taxon>
        <taxon>Bacteroidales</taxon>
        <taxon>Prevotellaceae</taxon>
        <taxon>Prevotella</taxon>
    </lineage>
</organism>
<sequence>MKLTKKTLQLICELERQIGKECYNPNSFDGWTLEEGCSYRYPVTYKDKEGVEHKTSYLMKNIDKTSIDTIRYKFGSNNLFIGHGIINVLHYLEDKYGLDVDELVKNDKTDKPEKKDESKPIPVKLVKFK</sequence>
<accession>A0A1H0IWD4</accession>
<evidence type="ECO:0000313" key="3">
    <source>
        <dbReference type="Proteomes" id="UP000199134"/>
    </source>
</evidence>
<name>A0A1H0IWD4_9BACT</name>
<comment type="caution">
    <text evidence="2">The sequence shown here is derived from an EMBL/GenBank/DDBJ whole genome shotgun (WGS) entry which is preliminary data.</text>
</comment>
<dbReference type="EMBL" id="FNIW01000017">
    <property type="protein sequence ID" value="SDO35844.1"/>
    <property type="molecule type" value="Genomic_DNA"/>
</dbReference>
<evidence type="ECO:0000313" key="2">
    <source>
        <dbReference type="EMBL" id="SDO35844.1"/>
    </source>
</evidence>
<dbReference type="RefSeq" id="WP_143005791.1">
    <property type="nucleotide sequence ID" value="NZ_FNIW01000017.1"/>
</dbReference>
<feature type="region of interest" description="Disordered" evidence="1">
    <location>
        <begin position="107"/>
        <end position="129"/>
    </location>
</feature>